<keyword evidence="1" id="KW-0862">Zinc</keyword>
<evidence type="ECO:0008006" key="6">
    <source>
        <dbReference type="Google" id="ProtNLM"/>
    </source>
</evidence>
<sequence length="1724" mass="197016">MEGHTVDLLSTQDQPKSFLAAKFLTRRTLNVESVARTFKPLWRTDHGFTIRDMNDNKLVFVFEDEADRERVMMGEPWAYDKHLVILKRIEEDEAIKEVEFRETSFWVQLHGLPVRRMNHEVANALGSSLGKIDCVSEGEANAEGGMAMRIRVSMDVTKPLCRGRKTRIEKGREVWISFKYERLPNFCYWCGHVSHSDKDCPYWLQNKDSLRLEEQQFGPWLRASTERPWRKMEVKVEGIVCPPPSKHKTPPHTQPRSHTRPPPTTSTPYTSPIIPPSPPNNHNPLSPTPPQTTNDTPPCSIPPPIPVPETTQTPVPVDFMTDMEVEENPVSTPFSLTKPNRKEDTFESQLREIDSAINYLQKEKECTLISPDPETNAKISLPPTNISGPNPNSGSHAILANSRNKGGGLCLFWKKEINLRVSSFSPSHIDAIINENQNNVWRLTGFYGAPETRNREESWDLLRRLNSQFKIPWCCLGDFNELVRIEEKQGKHFRSDRQMQLFRDVLDDCGFVDLGFIGPPFTWTNNRIGDMTWERLDRAVATPEWLTWFPLARVHHLDWRWSDHKPIWVGTEPMLIPSRKLFRFEEVWTTNISCEKTIEATWRDSKPGVPMYTAWEKIHACRRDLRKWSRNNFGNIQNQISETEKQLKTAEALSMQGRDHTQVAILKRRLHDLWDKNERLWRQRSRVEWLKNGDLNTRSGTTFYNSLFNTANPCQVEQVVECIPQVVTAEMNNLLTTEFTPDEVTTALKQMGPLKAPGPDGLPPLFYQRYWHIIGEDITKAVLNCLNSGKLLKAINHTYITLIPKVKSPEDVKEFRPISLCNVIYKMCSKVLANRLKKILPQIVSESQSAFVPGRLITDNILVAFETLHHMHHQRTGKFGSMAFKLDMSKAYDRVEWQYLKRVMEKMGFHSKWVTLMMECITTVSYSILVNGEPHGFIKPTRGLRQGDPLSPYLFLFCVEGLNSLIQKAKNAGDLQGVSISRGGPKITHLFFADDSLLFRKATTHDVSCIQGILKEYEEASGQQINRVKTTIFFSKSTPQRDQATILRMLGVPAIKQYEKYLGLPSFVGRAKYASFSQIKERVWSKLKGWKEKLISQAGREGQDGDRGKMHWLPWNTLCKAKTNGGLGLRELGMFNEALLAKQVWRLMHNTSSLFYKVFKAKYFPHCSILDAQPNTRSSFAWKSILGAKNLIRKGLIWRVGAGSKVRIWEDKWLPLRNHNIIIFPRPPNTPLTHVKQLIDDQTKTWREAVIRTTFLPHEAEIILGISLSSSNRDDTATWGGTKNGVYAVRSGYHLLLNESHQEQPGSSDTSLVTHIWNKIWSLQIPVKIRHFLWRACHESLPTRKNLHHRHVQDDPLCASFPWGHPLKAEQYLDFMELMHCCIKLLSSSNLQLFAVITWSIWYRRNCLWRNQPTDSIDQLLHRAQRILTEFLEAQETPNLPTRNTEHPIEVKWKPPQPGRYKINYDGAMFAETNEAGIGVIIRNHKGEAMASMCHSIHYPHSVEAMEAYAARSAAQLAIDLGITEVDIEGDSKTIVNALLATTPCCTLYGHLINDTKNAAHSCLSVQFLHVKREGNSLAHSLAKRARFSQPLEVWMESVPPDVVSILSLPVVSNVRLKELSSGVYSGEGEYFGGYEGSSLFSWYRETNEGTIILINGANSSTYEVTDSDYTCRLLFGYTTVRSDSVVGELQLSEPTDIILPELPKVEMLALTGKAVEGDTLQLK</sequence>
<dbReference type="Pfam" id="PF13456">
    <property type="entry name" value="RVT_3"/>
    <property type="match status" value="1"/>
</dbReference>
<evidence type="ECO:0000256" key="2">
    <source>
        <dbReference type="SAM" id="MobiDB-lite"/>
    </source>
</evidence>
<dbReference type="InterPro" id="IPR000477">
    <property type="entry name" value="RT_dom"/>
</dbReference>
<feature type="region of interest" description="Disordered" evidence="2">
    <location>
        <begin position="238"/>
        <end position="315"/>
    </location>
</feature>
<dbReference type="Pfam" id="PF14392">
    <property type="entry name" value="zf-CCHC_4"/>
    <property type="match status" value="1"/>
</dbReference>
<dbReference type="CDD" id="cd01650">
    <property type="entry name" value="RT_nLTR_like"/>
    <property type="match status" value="1"/>
</dbReference>
<feature type="compositionally biased region" description="Pro residues" evidence="2">
    <location>
        <begin position="273"/>
        <end position="290"/>
    </location>
</feature>
<feature type="domain" description="CCHC-type" evidence="3">
    <location>
        <begin position="187"/>
        <end position="201"/>
    </location>
</feature>
<dbReference type="InterPro" id="IPR001878">
    <property type="entry name" value="Znf_CCHC"/>
</dbReference>
<proteinExistence type="predicted"/>
<evidence type="ECO:0000313" key="5">
    <source>
        <dbReference type="EMBL" id="SPD10875.1"/>
    </source>
</evidence>
<protein>
    <recommendedName>
        <fullName evidence="6">Reverse transcriptase domain-containing protein</fullName>
    </recommendedName>
</protein>
<dbReference type="PANTHER" id="PTHR46890:SF48">
    <property type="entry name" value="RNA-DIRECTED DNA POLYMERASE"/>
    <property type="match status" value="1"/>
</dbReference>
<dbReference type="SUPFAM" id="SSF53098">
    <property type="entry name" value="Ribonuclease H-like"/>
    <property type="match status" value="1"/>
</dbReference>
<dbReference type="InterPro" id="IPR025558">
    <property type="entry name" value="DUF4283"/>
</dbReference>
<name>A0A2N9HG19_FAGSY</name>
<dbReference type="Pfam" id="PF03372">
    <property type="entry name" value="Exo_endo_phos"/>
    <property type="match status" value="1"/>
</dbReference>
<accession>A0A2N9HG19</accession>
<keyword evidence="1" id="KW-0863">Zinc-finger</keyword>
<dbReference type="Gene3D" id="3.60.10.10">
    <property type="entry name" value="Endonuclease/exonuclease/phosphatase"/>
    <property type="match status" value="1"/>
</dbReference>
<dbReference type="PROSITE" id="PS50158">
    <property type="entry name" value="ZF_CCHC"/>
    <property type="match status" value="1"/>
</dbReference>
<dbReference type="PANTHER" id="PTHR46890">
    <property type="entry name" value="NON-LTR RETROLELEMENT REVERSE TRANSCRIPTASE-LIKE PROTEIN-RELATED"/>
    <property type="match status" value="1"/>
</dbReference>
<dbReference type="SUPFAM" id="SSF56672">
    <property type="entry name" value="DNA/RNA polymerases"/>
    <property type="match status" value="1"/>
</dbReference>
<dbReference type="InterPro" id="IPR026960">
    <property type="entry name" value="RVT-Znf"/>
</dbReference>
<dbReference type="Pfam" id="PF23197">
    <property type="entry name" value="IG_AIR9"/>
    <property type="match status" value="1"/>
</dbReference>
<feature type="compositionally biased region" description="Basic residues" evidence="2">
    <location>
        <begin position="245"/>
        <end position="259"/>
    </location>
</feature>
<dbReference type="GO" id="GO:0008270">
    <property type="term" value="F:zinc ion binding"/>
    <property type="evidence" value="ECO:0007669"/>
    <property type="project" value="UniProtKB-KW"/>
</dbReference>
<dbReference type="InterPro" id="IPR052343">
    <property type="entry name" value="Retrotransposon-Effector_Assoc"/>
</dbReference>
<dbReference type="InterPro" id="IPR012337">
    <property type="entry name" value="RNaseH-like_sf"/>
</dbReference>
<dbReference type="SUPFAM" id="SSF56219">
    <property type="entry name" value="DNase I-like"/>
    <property type="match status" value="1"/>
</dbReference>
<dbReference type="InterPro" id="IPR005135">
    <property type="entry name" value="Endo/exonuclease/phosphatase"/>
</dbReference>
<dbReference type="GO" id="GO:0004523">
    <property type="term" value="F:RNA-DNA hybrid ribonuclease activity"/>
    <property type="evidence" value="ECO:0007669"/>
    <property type="project" value="InterPro"/>
</dbReference>
<dbReference type="EMBL" id="OIVN01003386">
    <property type="protein sequence ID" value="SPD10875.1"/>
    <property type="molecule type" value="Genomic_DNA"/>
</dbReference>
<keyword evidence="1" id="KW-0479">Metal-binding</keyword>
<dbReference type="CDD" id="cd06222">
    <property type="entry name" value="RNase_H_like"/>
    <property type="match status" value="1"/>
</dbReference>
<dbReference type="GO" id="GO:0003676">
    <property type="term" value="F:nucleic acid binding"/>
    <property type="evidence" value="ECO:0007669"/>
    <property type="project" value="InterPro"/>
</dbReference>
<dbReference type="Pfam" id="PF13966">
    <property type="entry name" value="zf-RVT"/>
    <property type="match status" value="1"/>
</dbReference>
<dbReference type="InterPro" id="IPR056284">
    <property type="entry name" value="AIR9-like_A9"/>
</dbReference>
<dbReference type="Pfam" id="PF14111">
    <property type="entry name" value="DUF4283"/>
    <property type="match status" value="1"/>
</dbReference>
<dbReference type="InterPro" id="IPR036397">
    <property type="entry name" value="RNaseH_sf"/>
</dbReference>
<dbReference type="InterPro" id="IPR002156">
    <property type="entry name" value="RNaseH_domain"/>
</dbReference>
<gene>
    <name evidence="5" type="ORF">FSB_LOCUS38757</name>
</gene>
<dbReference type="Gene3D" id="3.30.420.10">
    <property type="entry name" value="Ribonuclease H-like superfamily/Ribonuclease H"/>
    <property type="match status" value="1"/>
</dbReference>
<evidence type="ECO:0000259" key="4">
    <source>
        <dbReference type="PROSITE" id="PS50878"/>
    </source>
</evidence>
<feature type="domain" description="Reverse transcriptase" evidence="4">
    <location>
        <begin position="784"/>
        <end position="1066"/>
    </location>
</feature>
<evidence type="ECO:0000259" key="3">
    <source>
        <dbReference type="PROSITE" id="PS50158"/>
    </source>
</evidence>
<evidence type="ECO:0000256" key="1">
    <source>
        <dbReference type="PROSITE-ProRule" id="PRU00047"/>
    </source>
</evidence>
<organism evidence="5">
    <name type="scientific">Fagus sylvatica</name>
    <name type="common">Beechnut</name>
    <dbReference type="NCBI Taxonomy" id="28930"/>
    <lineage>
        <taxon>Eukaryota</taxon>
        <taxon>Viridiplantae</taxon>
        <taxon>Streptophyta</taxon>
        <taxon>Embryophyta</taxon>
        <taxon>Tracheophyta</taxon>
        <taxon>Spermatophyta</taxon>
        <taxon>Magnoliopsida</taxon>
        <taxon>eudicotyledons</taxon>
        <taxon>Gunneridae</taxon>
        <taxon>Pentapetalae</taxon>
        <taxon>rosids</taxon>
        <taxon>fabids</taxon>
        <taxon>Fagales</taxon>
        <taxon>Fagaceae</taxon>
        <taxon>Fagus</taxon>
    </lineage>
</organism>
<reference evidence="5" key="1">
    <citation type="submission" date="2018-02" db="EMBL/GenBank/DDBJ databases">
        <authorList>
            <person name="Cohen D.B."/>
            <person name="Kent A.D."/>
        </authorList>
    </citation>
    <scope>NUCLEOTIDE SEQUENCE</scope>
</reference>
<dbReference type="Pfam" id="PF00078">
    <property type="entry name" value="RVT_1"/>
    <property type="match status" value="1"/>
</dbReference>
<dbReference type="InterPro" id="IPR044730">
    <property type="entry name" value="RNase_H-like_dom_plant"/>
</dbReference>
<dbReference type="InterPro" id="IPR043502">
    <property type="entry name" value="DNA/RNA_pol_sf"/>
</dbReference>
<dbReference type="InterPro" id="IPR025836">
    <property type="entry name" value="Zn_knuckle_CX2CX4HX4C"/>
</dbReference>
<dbReference type="InterPro" id="IPR036691">
    <property type="entry name" value="Endo/exonu/phosph_ase_sf"/>
</dbReference>
<dbReference type="PROSITE" id="PS50878">
    <property type="entry name" value="RT_POL"/>
    <property type="match status" value="1"/>
</dbReference>